<keyword evidence="2" id="KW-1185">Reference proteome</keyword>
<gene>
    <name evidence="1" type="ORF">bas03_0084</name>
</gene>
<sequence>MSNCNKHHYYYAYESKLEKSDIDGIRYGWADATAPCIFVGMKMAFYVCSKCHNILITERLSK</sequence>
<accession>A0AAE8B787</accession>
<proteinExistence type="predicted"/>
<organism evidence="1 2">
    <name type="scientific">Escherichia phage JulesPiccard</name>
    <dbReference type="NCBI Taxonomy" id="2851956"/>
    <lineage>
        <taxon>Viruses</taxon>
        <taxon>Duplodnaviria</taxon>
        <taxon>Heunggongvirae</taxon>
        <taxon>Uroviricota</taxon>
        <taxon>Caudoviricetes</taxon>
        <taxon>Drexlerviridae</taxon>
        <taxon>Braunvirinae</taxon>
        <taxon>Julespiccardvirus</taxon>
        <taxon>Julespiccardvirus julespiccard</taxon>
    </lineage>
</organism>
<name>A0AAE8B787_9CAUD</name>
<reference evidence="1" key="1">
    <citation type="journal article" date="2021" name="PLoS Biol.">
        <title>Systematic exploration of Escherichia coli phage-host interactions with the BASEL phage collection.</title>
        <authorList>
            <person name="Maffei E."/>
            <person name="Shaidullina A."/>
            <person name="Burkolter M."/>
            <person name="Heyer Y."/>
            <person name="Estermann F."/>
            <person name="Druelle V."/>
            <person name="Sauer P."/>
            <person name="Willi L."/>
            <person name="Michaelis S."/>
            <person name="Hilbi H."/>
            <person name="Thaler D.S."/>
            <person name="Harms A."/>
        </authorList>
    </citation>
    <scope>NUCLEOTIDE SEQUENCE</scope>
    <source>
        <strain evidence="1">Bas03</strain>
    </source>
</reference>
<dbReference type="Proteomes" id="UP000828115">
    <property type="component" value="Segment"/>
</dbReference>
<evidence type="ECO:0000313" key="1">
    <source>
        <dbReference type="EMBL" id="QXV81911.1"/>
    </source>
</evidence>
<evidence type="ECO:0000313" key="2">
    <source>
        <dbReference type="Proteomes" id="UP000828115"/>
    </source>
</evidence>
<protein>
    <submittedName>
        <fullName evidence="1">Uncharacterized protein</fullName>
    </submittedName>
</protein>
<dbReference type="EMBL" id="MZ501087">
    <property type="protein sequence ID" value="QXV81911.1"/>
    <property type="molecule type" value="Genomic_DNA"/>
</dbReference>